<dbReference type="Pfam" id="PF00072">
    <property type="entry name" value="Response_reg"/>
    <property type="match status" value="1"/>
</dbReference>
<feature type="modified residue" description="4-aspartylphosphate" evidence="5">
    <location>
        <position position="55"/>
    </location>
</feature>
<protein>
    <submittedName>
        <fullName evidence="8">Two component transcriptional regulator, LuxR family</fullName>
    </submittedName>
</protein>
<evidence type="ECO:0000256" key="2">
    <source>
        <dbReference type="ARBA" id="ARBA00023015"/>
    </source>
</evidence>
<dbReference type="PANTHER" id="PTHR43214">
    <property type="entry name" value="TWO-COMPONENT RESPONSE REGULATOR"/>
    <property type="match status" value="1"/>
</dbReference>
<evidence type="ECO:0000259" key="6">
    <source>
        <dbReference type="PROSITE" id="PS50043"/>
    </source>
</evidence>
<dbReference type="AlphaFoldDB" id="A0A1G8C4X5"/>
<feature type="domain" description="HTH luxR-type" evidence="6">
    <location>
        <begin position="146"/>
        <end position="211"/>
    </location>
</feature>
<keyword evidence="4" id="KW-0804">Transcription</keyword>
<dbReference type="InterPro" id="IPR016032">
    <property type="entry name" value="Sig_transdc_resp-reg_C-effctor"/>
</dbReference>
<keyword evidence="1 5" id="KW-0597">Phosphoprotein</keyword>
<dbReference type="GO" id="GO:0003677">
    <property type="term" value="F:DNA binding"/>
    <property type="evidence" value="ECO:0007669"/>
    <property type="project" value="UniProtKB-KW"/>
</dbReference>
<evidence type="ECO:0000256" key="1">
    <source>
        <dbReference type="ARBA" id="ARBA00022553"/>
    </source>
</evidence>
<dbReference type="SMART" id="SM00448">
    <property type="entry name" value="REC"/>
    <property type="match status" value="1"/>
</dbReference>
<dbReference type="InterPro" id="IPR000792">
    <property type="entry name" value="Tscrpt_reg_LuxR_C"/>
</dbReference>
<dbReference type="InterPro" id="IPR058245">
    <property type="entry name" value="NreC/VraR/RcsB-like_REC"/>
</dbReference>
<dbReference type="Proteomes" id="UP000198748">
    <property type="component" value="Unassembled WGS sequence"/>
</dbReference>
<dbReference type="EMBL" id="FNAN01000036">
    <property type="protein sequence ID" value="SDH40413.1"/>
    <property type="molecule type" value="Genomic_DNA"/>
</dbReference>
<keyword evidence="3" id="KW-0238">DNA-binding</keyword>
<dbReference type="Pfam" id="PF00196">
    <property type="entry name" value="GerE"/>
    <property type="match status" value="1"/>
</dbReference>
<evidence type="ECO:0000313" key="9">
    <source>
        <dbReference type="Proteomes" id="UP000198748"/>
    </source>
</evidence>
<keyword evidence="2" id="KW-0805">Transcription regulation</keyword>
<evidence type="ECO:0000259" key="7">
    <source>
        <dbReference type="PROSITE" id="PS50110"/>
    </source>
</evidence>
<dbReference type="CDD" id="cd17535">
    <property type="entry name" value="REC_NarL-like"/>
    <property type="match status" value="1"/>
</dbReference>
<dbReference type="InterPro" id="IPR001789">
    <property type="entry name" value="Sig_transdc_resp-reg_receiver"/>
</dbReference>
<organism evidence="8 9">
    <name type="scientific">Dyadobacter soli</name>
    <dbReference type="NCBI Taxonomy" id="659014"/>
    <lineage>
        <taxon>Bacteria</taxon>
        <taxon>Pseudomonadati</taxon>
        <taxon>Bacteroidota</taxon>
        <taxon>Cytophagia</taxon>
        <taxon>Cytophagales</taxon>
        <taxon>Spirosomataceae</taxon>
        <taxon>Dyadobacter</taxon>
    </lineage>
</organism>
<dbReference type="InterPro" id="IPR039420">
    <property type="entry name" value="WalR-like"/>
</dbReference>
<evidence type="ECO:0000256" key="3">
    <source>
        <dbReference type="ARBA" id="ARBA00023125"/>
    </source>
</evidence>
<dbReference type="GO" id="GO:0000160">
    <property type="term" value="P:phosphorelay signal transduction system"/>
    <property type="evidence" value="ECO:0007669"/>
    <property type="project" value="InterPro"/>
</dbReference>
<dbReference type="CDD" id="cd06170">
    <property type="entry name" value="LuxR_C_like"/>
    <property type="match status" value="1"/>
</dbReference>
<keyword evidence="9" id="KW-1185">Reference proteome</keyword>
<dbReference type="PROSITE" id="PS50110">
    <property type="entry name" value="RESPONSE_REGULATORY"/>
    <property type="match status" value="1"/>
</dbReference>
<evidence type="ECO:0000256" key="5">
    <source>
        <dbReference type="PROSITE-ProRule" id="PRU00169"/>
    </source>
</evidence>
<dbReference type="SMART" id="SM00421">
    <property type="entry name" value="HTH_LUXR"/>
    <property type="match status" value="1"/>
</dbReference>
<accession>A0A1G8C4X5</accession>
<dbReference type="InterPro" id="IPR011006">
    <property type="entry name" value="CheY-like_superfamily"/>
</dbReference>
<dbReference type="PANTHER" id="PTHR43214:SF41">
    <property type="entry name" value="NITRATE_NITRITE RESPONSE REGULATOR PROTEIN NARP"/>
    <property type="match status" value="1"/>
</dbReference>
<dbReference type="OrthoDB" id="9797341at2"/>
<dbReference type="SUPFAM" id="SSF46894">
    <property type="entry name" value="C-terminal effector domain of the bipartite response regulators"/>
    <property type="match status" value="1"/>
</dbReference>
<feature type="domain" description="Response regulatory" evidence="7">
    <location>
        <begin position="4"/>
        <end position="120"/>
    </location>
</feature>
<reference evidence="9" key="1">
    <citation type="submission" date="2016-10" db="EMBL/GenBank/DDBJ databases">
        <authorList>
            <person name="Varghese N."/>
            <person name="Submissions S."/>
        </authorList>
    </citation>
    <scope>NUCLEOTIDE SEQUENCE [LARGE SCALE GENOMIC DNA]</scope>
    <source>
        <strain evidence="9">DSM 25329</strain>
    </source>
</reference>
<dbReference type="PROSITE" id="PS50043">
    <property type="entry name" value="HTH_LUXR_2"/>
    <property type="match status" value="1"/>
</dbReference>
<evidence type="ECO:0000256" key="4">
    <source>
        <dbReference type="ARBA" id="ARBA00023163"/>
    </source>
</evidence>
<dbReference type="SUPFAM" id="SSF52172">
    <property type="entry name" value="CheY-like"/>
    <property type="match status" value="1"/>
</dbReference>
<dbReference type="PRINTS" id="PR00038">
    <property type="entry name" value="HTHLUXR"/>
</dbReference>
<proteinExistence type="predicted"/>
<sequence length="213" mass="23967">MEIRLLIADDHPIFLKGLKEVIEMDADLKVIVSAKNGQEALLSFQLHSVDVVVLDIDMPRMTGLEAAEKMLQIQPDLPIIILTMHKEKAPFLKALEIGVLGYVLKENAVSDIVHAIYKARDGDLYLSPEISAYLLKKTSALQRQSKNDLKALLTPSETHIMKMISEYKSSKEIADELFISEKTVSNHRMNIAKKLNLTGKNSLLRFALDQSWV</sequence>
<dbReference type="Gene3D" id="3.40.50.2300">
    <property type="match status" value="1"/>
</dbReference>
<dbReference type="RefSeq" id="WP_090157751.1">
    <property type="nucleotide sequence ID" value="NZ_FNAN01000036.1"/>
</dbReference>
<dbReference type="STRING" id="659014.SAMN04487996_1363"/>
<name>A0A1G8C4X5_9BACT</name>
<dbReference type="GO" id="GO:0006355">
    <property type="term" value="P:regulation of DNA-templated transcription"/>
    <property type="evidence" value="ECO:0007669"/>
    <property type="project" value="InterPro"/>
</dbReference>
<evidence type="ECO:0000313" key="8">
    <source>
        <dbReference type="EMBL" id="SDH40413.1"/>
    </source>
</evidence>
<gene>
    <name evidence="8" type="ORF">SAMN04487996_1363</name>
</gene>